<dbReference type="Gene3D" id="3.40.220.10">
    <property type="entry name" value="Leucine Aminopeptidase, subunit E, domain 1"/>
    <property type="match status" value="1"/>
</dbReference>
<dbReference type="Pfam" id="PF01661">
    <property type="entry name" value="Macro"/>
    <property type="match status" value="1"/>
</dbReference>
<gene>
    <name evidence="2" type="ORF">SAMN02745213_00856</name>
</gene>
<dbReference type="EMBL" id="FUXX01000010">
    <property type="protein sequence ID" value="SKA60291.1"/>
    <property type="molecule type" value="Genomic_DNA"/>
</dbReference>
<dbReference type="InterPro" id="IPR002589">
    <property type="entry name" value="Macro_dom"/>
</dbReference>
<dbReference type="PANTHER" id="PTHR11106:SF27">
    <property type="entry name" value="MACRO DOMAIN-CONTAINING PROTEIN"/>
    <property type="match status" value="1"/>
</dbReference>
<proteinExistence type="predicted"/>
<dbReference type="PROSITE" id="PS51154">
    <property type="entry name" value="MACRO"/>
    <property type="match status" value="1"/>
</dbReference>
<dbReference type="NCBIfam" id="NF001664">
    <property type="entry name" value="PRK00431.1-6"/>
    <property type="match status" value="1"/>
</dbReference>
<protein>
    <submittedName>
        <fullName evidence="2">O-acetyl-ADP-ribose deacetylase (Regulator of RNase III), contains Macro domain</fullName>
    </submittedName>
</protein>
<sequence length="169" mass="18170">MEIKLVLGDITRLTDVDAIVNAANNSLLGGGGVDGAIHRAAGPELLEECRTLNGCATGEAKTTKAYNLPCRYVIHTVGPIWHGGSSNEASLLADCYRNSLIEAQKNGARRVAFPSISTGVYGYPVDKAAEVAIKTVKDVLRSMSSSFDLIEWCLFDNRTYNAYETVLKG</sequence>
<dbReference type="PANTHER" id="PTHR11106">
    <property type="entry name" value="GANGLIOSIDE INDUCED DIFFERENTIATION ASSOCIATED PROTEIN 2-RELATED"/>
    <property type="match status" value="1"/>
</dbReference>
<dbReference type="STRING" id="83771.SAMN02910357_01766"/>
<feature type="domain" description="Macro" evidence="1">
    <location>
        <begin position="1"/>
        <end position="169"/>
    </location>
</feature>
<name>A0A1T4V6X6_9GAMM</name>
<reference evidence="3" key="1">
    <citation type="submission" date="2017-02" db="EMBL/GenBank/DDBJ databases">
        <authorList>
            <person name="Varghese N."/>
            <person name="Submissions S."/>
        </authorList>
    </citation>
    <scope>NUCLEOTIDE SEQUENCE [LARGE SCALE GENOMIC DNA]</scope>
    <source>
        <strain evidence="3">DSM 3072</strain>
    </source>
</reference>
<dbReference type="InterPro" id="IPR043472">
    <property type="entry name" value="Macro_dom-like"/>
</dbReference>
<dbReference type="SUPFAM" id="SSF52949">
    <property type="entry name" value="Macro domain-like"/>
    <property type="match status" value="1"/>
</dbReference>
<evidence type="ECO:0000313" key="3">
    <source>
        <dbReference type="Proteomes" id="UP000242432"/>
    </source>
</evidence>
<organism evidence="2 3">
    <name type="scientific">Succinivibrio dextrinosolvens DSM 3072</name>
    <dbReference type="NCBI Taxonomy" id="1123324"/>
    <lineage>
        <taxon>Bacteria</taxon>
        <taxon>Pseudomonadati</taxon>
        <taxon>Pseudomonadota</taxon>
        <taxon>Gammaproteobacteria</taxon>
        <taxon>Aeromonadales</taxon>
        <taxon>Succinivibrionaceae</taxon>
        <taxon>Succinivibrio</taxon>
    </lineage>
</organism>
<accession>A0A1T4V6X6</accession>
<evidence type="ECO:0000259" key="1">
    <source>
        <dbReference type="PROSITE" id="PS51154"/>
    </source>
</evidence>
<dbReference type="Proteomes" id="UP000242432">
    <property type="component" value="Unassembled WGS sequence"/>
</dbReference>
<dbReference type="CDD" id="cd02908">
    <property type="entry name" value="Macro_OAADPr_deacetylase"/>
    <property type="match status" value="1"/>
</dbReference>
<dbReference type="SMART" id="SM00506">
    <property type="entry name" value="A1pp"/>
    <property type="match status" value="1"/>
</dbReference>
<evidence type="ECO:0000313" key="2">
    <source>
        <dbReference type="EMBL" id="SKA60291.1"/>
    </source>
</evidence>
<dbReference type="AlphaFoldDB" id="A0A1T4V6X6"/>
<keyword evidence="3" id="KW-1185">Reference proteome</keyword>
<dbReference type="RefSeq" id="WP_078928388.1">
    <property type="nucleotide sequence ID" value="NZ_FUXX01000010.1"/>
</dbReference>